<sequence length="131" mass="14103">MPTSPQQQQPPWHGTYYAPPPHVYPSTYDPYSQPHPHPGLPRLPYYGQHPESNDSAAKGGHFDYPPSTSNWHPSATTRWQAGPPDLAALQLHLRMLALPIIPDTGTAHRTTAALLHASSAAAVPGHPGADG</sequence>
<proteinExistence type="predicted"/>
<evidence type="ECO:0000256" key="1">
    <source>
        <dbReference type="SAM" id="MobiDB-lite"/>
    </source>
</evidence>
<feature type="compositionally biased region" description="Polar residues" evidence="1">
    <location>
        <begin position="1"/>
        <end position="10"/>
    </location>
</feature>
<feature type="compositionally biased region" description="Polar residues" evidence="1">
    <location>
        <begin position="66"/>
        <end position="79"/>
    </location>
</feature>
<dbReference type="AlphaFoldDB" id="A0A9P5TQJ6"/>
<feature type="region of interest" description="Disordered" evidence="1">
    <location>
        <begin position="1"/>
        <end position="81"/>
    </location>
</feature>
<reference evidence="2" key="1">
    <citation type="submission" date="2020-11" db="EMBL/GenBank/DDBJ databases">
        <authorList>
            <consortium name="DOE Joint Genome Institute"/>
            <person name="Ahrendt S."/>
            <person name="Riley R."/>
            <person name="Andreopoulos W."/>
            <person name="LaButti K."/>
            <person name="Pangilinan J."/>
            <person name="Ruiz-duenas F.J."/>
            <person name="Barrasa J.M."/>
            <person name="Sanchez-Garcia M."/>
            <person name="Camarero S."/>
            <person name="Miyauchi S."/>
            <person name="Serrano A."/>
            <person name="Linde D."/>
            <person name="Babiker R."/>
            <person name="Drula E."/>
            <person name="Ayuso-Fernandez I."/>
            <person name="Pacheco R."/>
            <person name="Padilla G."/>
            <person name="Ferreira P."/>
            <person name="Barriuso J."/>
            <person name="Kellner H."/>
            <person name="Castanera R."/>
            <person name="Alfaro M."/>
            <person name="Ramirez L."/>
            <person name="Pisabarro A.G."/>
            <person name="Kuo A."/>
            <person name="Tritt A."/>
            <person name="Lipzen A."/>
            <person name="He G."/>
            <person name="Yan M."/>
            <person name="Ng V."/>
            <person name="Cullen D."/>
            <person name="Martin F."/>
            <person name="Rosso M.-N."/>
            <person name="Henrissat B."/>
            <person name="Hibbett D."/>
            <person name="Martinez A.T."/>
            <person name="Grigoriev I.V."/>
        </authorList>
    </citation>
    <scope>NUCLEOTIDE SEQUENCE</scope>
    <source>
        <strain evidence="2">AH 44721</strain>
    </source>
</reference>
<keyword evidence="3" id="KW-1185">Reference proteome</keyword>
<dbReference type="Proteomes" id="UP000724874">
    <property type="component" value="Unassembled WGS sequence"/>
</dbReference>
<dbReference type="EMBL" id="JADNYJ010000014">
    <property type="protein sequence ID" value="KAF8907612.1"/>
    <property type="molecule type" value="Genomic_DNA"/>
</dbReference>
<gene>
    <name evidence="2" type="ORF">CPB84DRAFT_1843834</name>
</gene>
<name>A0A9P5TQJ6_GYMJU</name>
<organism evidence="2 3">
    <name type="scientific">Gymnopilus junonius</name>
    <name type="common">Spectacular rustgill mushroom</name>
    <name type="synonym">Gymnopilus spectabilis subsp. junonius</name>
    <dbReference type="NCBI Taxonomy" id="109634"/>
    <lineage>
        <taxon>Eukaryota</taxon>
        <taxon>Fungi</taxon>
        <taxon>Dikarya</taxon>
        <taxon>Basidiomycota</taxon>
        <taxon>Agaricomycotina</taxon>
        <taxon>Agaricomycetes</taxon>
        <taxon>Agaricomycetidae</taxon>
        <taxon>Agaricales</taxon>
        <taxon>Agaricineae</taxon>
        <taxon>Hymenogastraceae</taxon>
        <taxon>Gymnopilus</taxon>
    </lineage>
</organism>
<accession>A0A9P5TQJ6</accession>
<evidence type="ECO:0000313" key="2">
    <source>
        <dbReference type="EMBL" id="KAF8907612.1"/>
    </source>
</evidence>
<evidence type="ECO:0000313" key="3">
    <source>
        <dbReference type="Proteomes" id="UP000724874"/>
    </source>
</evidence>
<protein>
    <submittedName>
        <fullName evidence="2">Uncharacterized protein</fullName>
    </submittedName>
</protein>
<comment type="caution">
    <text evidence="2">The sequence shown here is derived from an EMBL/GenBank/DDBJ whole genome shotgun (WGS) entry which is preliminary data.</text>
</comment>